<evidence type="ECO:0000313" key="2">
    <source>
        <dbReference type="EMBL" id="CAK0818072.1"/>
    </source>
</evidence>
<dbReference type="Pfam" id="PF05721">
    <property type="entry name" value="PhyH"/>
    <property type="match status" value="1"/>
</dbReference>
<keyword evidence="3" id="KW-1185">Reference proteome</keyword>
<proteinExistence type="predicted"/>
<evidence type="ECO:0008006" key="4">
    <source>
        <dbReference type="Google" id="ProtNLM"/>
    </source>
</evidence>
<reference evidence="2" key="1">
    <citation type="submission" date="2023-10" db="EMBL/GenBank/DDBJ databases">
        <authorList>
            <person name="Chen Y."/>
            <person name="Shah S."/>
            <person name="Dougan E. K."/>
            <person name="Thang M."/>
            <person name="Chan C."/>
        </authorList>
    </citation>
    <scope>NUCLEOTIDE SEQUENCE [LARGE SCALE GENOMIC DNA]</scope>
</reference>
<feature type="non-terminal residue" evidence="2">
    <location>
        <position position="1"/>
    </location>
</feature>
<name>A0ABN9RG95_9DINO</name>
<dbReference type="InterPro" id="IPR008775">
    <property type="entry name" value="Phytyl_CoA_dOase-like"/>
</dbReference>
<gene>
    <name evidence="2" type="ORF">PCOR1329_LOCUS20447</name>
</gene>
<feature type="region of interest" description="Disordered" evidence="1">
    <location>
        <begin position="72"/>
        <end position="94"/>
    </location>
</feature>
<feature type="compositionally biased region" description="Pro residues" evidence="1">
    <location>
        <begin position="81"/>
        <end position="93"/>
    </location>
</feature>
<dbReference type="EMBL" id="CAUYUJ010006640">
    <property type="protein sequence ID" value="CAK0818072.1"/>
    <property type="molecule type" value="Genomic_DNA"/>
</dbReference>
<protein>
    <recommendedName>
        <fullName evidence="4">Phytanoyl-CoA dioxygenase</fullName>
    </recommendedName>
</protein>
<organism evidence="2 3">
    <name type="scientific">Prorocentrum cordatum</name>
    <dbReference type="NCBI Taxonomy" id="2364126"/>
    <lineage>
        <taxon>Eukaryota</taxon>
        <taxon>Sar</taxon>
        <taxon>Alveolata</taxon>
        <taxon>Dinophyceae</taxon>
        <taxon>Prorocentrales</taxon>
        <taxon>Prorocentraceae</taxon>
        <taxon>Prorocentrum</taxon>
    </lineage>
</organism>
<accession>A0ABN9RG95</accession>
<evidence type="ECO:0000313" key="3">
    <source>
        <dbReference type="Proteomes" id="UP001189429"/>
    </source>
</evidence>
<dbReference type="Proteomes" id="UP001189429">
    <property type="component" value="Unassembled WGS sequence"/>
</dbReference>
<evidence type="ECO:0000256" key="1">
    <source>
        <dbReference type="SAM" id="MobiDB-lite"/>
    </source>
</evidence>
<dbReference type="Gene3D" id="2.60.120.620">
    <property type="entry name" value="q2cbj1_9rhob like domain"/>
    <property type="match status" value="1"/>
</dbReference>
<comment type="caution">
    <text evidence="2">The sequence shown here is derived from an EMBL/GenBank/DDBJ whole genome shotgun (WGS) entry which is preliminary data.</text>
</comment>
<dbReference type="SUPFAM" id="SSF51197">
    <property type="entry name" value="Clavaminate synthase-like"/>
    <property type="match status" value="1"/>
</dbReference>
<sequence length="405" mass="44668">PFGLKQLGSNLSCDRSTMVGASRSGTGVGSRYTCALLSVATVTVLALAVVYTEQLNYSAYVAVYRHKNSTHVRSPISPEAAPAPPTTVNPAPGPAQVHDELAASFVPTAPIVPDTDDSEHYHKHGFVYVREAFPPSMIDDWAVKIQSYVRNHGKLSHPFAQGAVIPDFMKDPFLSGIFEAVHTCAKLHAVLARIFGDVMGNGPGQYRFLSHNDIGVNVKSTWHKDRLSGIYRGYEKHSPWDIVNGETMRVVKVGLYLEDHSQPRDHSALRVVRSSHTVPVIPKEKRNISFLHPAKGDIIIFDQRITHGGQGPLSTDDHVFAEEANTTGAGEILTKFGRRILLQIGYGWNNVHSDDFEMGTKMRQDIFQSPVCNYAGYSPCALKLVQDDFRRRGIRYSCDDAAVCP</sequence>